<comment type="caution">
    <text evidence="2">The sequence shown here is derived from an EMBL/GenBank/DDBJ whole genome shotgun (WGS) entry which is preliminary data.</text>
</comment>
<evidence type="ECO:0000256" key="1">
    <source>
        <dbReference type="SAM" id="SignalP"/>
    </source>
</evidence>
<accession>A0ABU5W104</accession>
<reference evidence="2 3" key="1">
    <citation type="submission" date="2023-11" db="EMBL/GenBank/DDBJ databases">
        <title>A Novel Polar Bacteriovorax (B. antarcticus) Isolated from the Biocrust in Antarctica.</title>
        <authorList>
            <person name="Mun W."/>
            <person name="Choi S.Y."/>
            <person name="Mitchell R.J."/>
        </authorList>
    </citation>
    <scope>NUCLEOTIDE SEQUENCE [LARGE SCALE GENOMIC DNA]</scope>
    <source>
        <strain evidence="2 3">PP10</strain>
    </source>
</reference>
<evidence type="ECO:0000313" key="2">
    <source>
        <dbReference type="EMBL" id="MEA9357510.1"/>
    </source>
</evidence>
<dbReference type="RefSeq" id="WP_323577541.1">
    <property type="nucleotide sequence ID" value="NZ_JAYGJQ010000002.1"/>
</dbReference>
<evidence type="ECO:0000313" key="3">
    <source>
        <dbReference type="Proteomes" id="UP001302274"/>
    </source>
</evidence>
<keyword evidence="1" id="KW-0732">Signal</keyword>
<sequence>MKFLAMLILSIISISAFADESGYLLQGKKFVVYKDGVKQDKVPERAPSSVNEYKSAAVDFITDDVKGVTCYWFSNAGTGNALSCVKTK</sequence>
<feature type="signal peptide" evidence="1">
    <location>
        <begin position="1"/>
        <end position="18"/>
    </location>
</feature>
<keyword evidence="3" id="KW-1185">Reference proteome</keyword>
<feature type="chain" id="PRO_5046433730" evidence="1">
    <location>
        <begin position="19"/>
        <end position="88"/>
    </location>
</feature>
<gene>
    <name evidence="2" type="ORF">SHI21_14880</name>
</gene>
<organism evidence="2 3">
    <name type="scientific">Bacteriovorax antarcticus</name>
    <dbReference type="NCBI Taxonomy" id="3088717"/>
    <lineage>
        <taxon>Bacteria</taxon>
        <taxon>Pseudomonadati</taxon>
        <taxon>Bdellovibrionota</taxon>
        <taxon>Bacteriovoracia</taxon>
        <taxon>Bacteriovoracales</taxon>
        <taxon>Bacteriovoracaceae</taxon>
        <taxon>Bacteriovorax</taxon>
    </lineage>
</organism>
<protein>
    <submittedName>
        <fullName evidence="2">Uncharacterized protein</fullName>
    </submittedName>
</protein>
<name>A0ABU5W104_9BACT</name>
<dbReference type="Proteomes" id="UP001302274">
    <property type="component" value="Unassembled WGS sequence"/>
</dbReference>
<dbReference type="EMBL" id="JAYGJQ010000002">
    <property type="protein sequence ID" value="MEA9357510.1"/>
    <property type="molecule type" value="Genomic_DNA"/>
</dbReference>
<proteinExistence type="predicted"/>